<dbReference type="Proteomes" id="UP000700596">
    <property type="component" value="Unassembled WGS sequence"/>
</dbReference>
<accession>A0A9P9DVN4</accession>
<feature type="transmembrane region" description="Helical" evidence="2">
    <location>
        <begin position="128"/>
        <end position="146"/>
    </location>
</feature>
<evidence type="ECO:0000313" key="3">
    <source>
        <dbReference type="EMBL" id="KAH7126580.1"/>
    </source>
</evidence>
<keyword evidence="2" id="KW-1133">Transmembrane helix</keyword>
<feature type="transmembrane region" description="Helical" evidence="2">
    <location>
        <begin position="86"/>
        <end position="107"/>
    </location>
</feature>
<feature type="region of interest" description="Disordered" evidence="1">
    <location>
        <begin position="1"/>
        <end position="26"/>
    </location>
</feature>
<feature type="transmembrane region" description="Helical" evidence="2">
    <location>
        <begin position="152"/>
        <end position="172"/>
    </location>
</feature>
<keyword evidence="2" id="KW-0812">Transmembrane</keyword>
<reference evidence="3" key="1">
    <citation type="journal article" date="2021" name="Nat. Commun.">
        <title>Genetic determinants of endophytism in the Arabidopsis root mycobiome.</title>
        <authorList>
            <person name="Mesny F."/>
            <person name="Miyauchi S."/>
            <person name="Thiergart T."/>
            <person name="Pickel B."/>
            <person name="Atanasova L."/>
            <person name="Karlsson M."/>
            <person name="Huettel B."/>
            <person name="Barry K.W."/>
            <person name="Haridas S."/>
            <person name="Chen C."/>
            <person name="Bauer D."/>
            <person name="Andreopoulos W."/>
            <person name="Pangilinan J."/>
            <person name="LaButti K."/>
            <person name="Riley R."/>
            <person name="Lipzen A."/>
            <person name="Clum A."/>
            <person name="Drula E."/>
            <person name="Henrissat B."/>
            <person name="Kohler A."/>
            <person name="Grigoriev I.V."/>
            <person name="Martin F.M."/>
            <person name="Hacquard S."/>
        </authorList>
    </citation>
    <scope>NUCLEOTIDE SEQUENCE</scope>
    <source>
        <strain evidence="3">MPI-CAGE-CH-0243</strain>
    </source>
</reference>
<evidence type="ECO:0000256" key="2">
    <source>
        <dbReference type="SAM" id="Phobius"/>
    </source>
</evidence>
<proteinExistence type="predicted"/>
<organism evidence="3 4">
    <name type="scientific">Dendryphion nanum</name>
    <dbReference type="NCBI Taxonomy" id="256645"/>
    <lineage>
        <taxon>Eukaryota</taxon>
        <taxon>Fungi</taxon>
        <taxon>Dikarya</taxon>
        <taxon>Ascomycota</taxon>
        <taxon>Pezizomycotina</taxon>
        <taxon>Dothideomycetes</taxon>
        <taxon>Pleosporomycetidae</taxon>
        <taxon>Pleosporales</taxon>
        <taxon>Torulaceae</taxon>
        <taxon>Dendryphion</taxon>
    </lineage>
</organism>
<dbReference type="AlphaFoldDB" id="A0A9P9DVN4"/>
<feature type="transmembrane region" description="Helical" evidence="2">
    <location>
        <begin position="57"/>
        <end position="80"/>
    </location>
</feature>
<keyword evidence="2" id="KW-0472">Membrane</keyword>
<comment type="caution">
    <text evidence="3">The sequence shown here is derived from an EMBL/GenBank/DDBJ whole genome shotgun (WGS) entry which is preliminary data.</text>
</comment>
<gene>
    <name evidence="3" type="ORF">B0J11DRAFT_281027</name>
</gene>
<protein>
    <submittedName>
        <fullName evidence="3">Uncharacterized protein</fullName>
    </submittedName>
</protein>
<dbReference type="EMBL" id="JAGMWT010000006">
    <property type="protein sequence ID" value="KAH7126580.1"/>
    <property type="molecule type" value="Genomic_DNA"/>
</dbReference>
<name>A0A9P9DVN4_9PLEO</name>
<keyword evidence="4" id="KW-1185">Reference proteome</keyword>
<evidence type="ECO:0000256" key="1">
    <source>
        <dbReference type="SAM" id="MobiDB-lite"/>
    </source>
</evidence>
<evidence type="ECO:0000313" key="4">
    <source>
        <dbReference type="Proteomes" id="UP000700596"/>
    </source>
</evidence>
<dbReference type="OrthoDB" id="3750908at2759"/>
<sequence length="181" mass="19995">MAVPSTFPTDLPERPTQQPAGGSWKERNCPGMRSCWSISFHSYSLKTSDKIVLARRICMIAILVIRTAVSVLTIIGHAWGGRLLSLIMGTIFAVIGFFFIAWCLAVIGDAKGTRKVFGFNVERLHFDIFLALFAVIHIGVFISAFFDNGGSLVSWLVMWLIIFGVAWIATWAPEPQPGGYV</sequence>